<dbReference type="EMBL" id="MG373766">
    <property type="protein sequence ID" value="AVH79460.1"/>
    <property type="molecule type" value="Genomic_DNA"/>
</dbReference>
<protein>
    <submittedName>
        <fullName evidence="2">Uncharacterized protein</fullName>
    </submittedName>
</protein>
<reference evidence="2" key="1">
    <citation type="journal article" date="2018" name="Science">
        <title>Natural noncanonical protein splicing yields products with diverse ?-amino acid residues.</title>
        <authorList>
            <person name="Morinaka B.I."/>
            <person name="Lakis E."/>
            <person name="Verest M."/>
            <person name="Helf M.J."/>
            <person name="Scalvenzi T."/>
            <person name="Vagstad A.L."/>
            <person name="Sims J."/>
            <person name="Sunagawa S."/>
            <person name="Gugger M."/>
            <person name="Piel J."/>
        </authorList>
    </citation>
    <scope>NUCLEOTIDE SEQUENCE</scope>
    <source>
        <strain evidence="2">PCC 7415</strain>
    </source>
</reference>
<evidence type="ECO:0000256" key="1">
    <source>
        <dbReference type="SAM" id="MobiDB-lite"/>
    </source>
</evidence>
<accession>A0A2P0ZG80</accession>
<organism evidence="2">
    <name type="scientific">[Tolypothrix] sp. PCC 7415</name>
    <dbReference type="NCBI Taxonomy" id="373957"/>
    <lineage>
        <taxon>Bacteria</taxon>
        <taxon>Bacillati</taxon>
        <taxon>Cyanobacteriota</taxon>
        <taxon>Cyanophyceae</taxon>
        <taxon>Nostocales</taxon>
        <taxon>Fortieaceae</taxon>
        <taxon>Roholtiella</taxon>
    </lineage>
</organism>
<proteinExistence type="predicted"/>
<evidence type="ECO:0000313" key="2">
    <source>
        <dbReference type="EMBL" id="AVH79460.1"/>
    </source>
</evidence>
<dbReference type="AlphaFoldDB" id="A0A2P0ZG80"/>
<name>A0A2P0ZG80_9CYAN</name>
<feature type="region of interest" description="Disordered" evidence="1">
    <location>
        <begin position="1"/>
        <end position="20"/>
    </location>
</feature>
<sequence length="63" mass="7009">MPTDYLPPAESSLNQSPAELDSQEPLLPRLAWNSQITYLRVIFKAKKALDRIEKEAGLVGIAN</sequence>